<gene>
    <name evidence="1" type="ORF">ACFO6Q_19450</name>
</gene>
<dbReference type="PANTHER" id="PTHR38453">
    <property type="entry name" value="CYTOPLASMIC PROTEIN-RELATED"/>
    <property type="match status" value="1"/>
</dbReference>
<keyword evidence="2" id="KW-1185">Reference proteome</keyword>
<dbReference type="Pfam" id="PF04328">
    <property type="entry name" value="Sel_put"/>
    <property type="match status" value="1"/>
</dbReference>
<dbReference type="Proteomes" id="UP001595886">
    <property type="component" value="Unassembled WGS sequence"/>
</dbReference>
<dbReference type="PANTHER" id="PTHR38453:SF1">
    <property type="entry name" value="CYTOPLASMIC PROTEIN"/>
    <property type="match status" value="1"/>
</dbReference>
<sequence length="65" mass="7551">MSTALLQRCWRLCVRIARQIIGVPDYEVYVAHLRAHHPERSIPSYAEFFNERQLARYKGGGGRCC</sequence>
<comment type="caution">
    <text evidence="1">The sequence shown here is derived from an EMBL/GenBank/DDBJ whole genome shotgun (WGS) entry which is preliminary data.</text>
</comment>
<proteinExistence type="predicted"/>
<name>A0ABV9R1C8_9GAMM</name>
<dbReference type="EMBL" id="JBHSHD010000017">
    <property type="protein sequence ID" value="MFC4822504.1"/>
    <property type="molecule type" value="Genomic_DNA"/>
</dbReference>
<reference evidence="2" key="1">
    <citation type="journal article" date="2019" name="Int. J. Syst. Evol. Microbiol.">
        <title>The Global Catalogue of Microorganisms (GCM) 10K type strain sequencing project: providing services to taxonomists for standard genome sequencing and annotation.</title>
        <authorList>
            <consortium name="The Broad Institute Genomics Platform"/>
            <consortium name="The Broad Institute Genome Sequencing Center for Infectious Disease"/>
            <person name="Wu L."/>
            <person name="Ma J."/>
        </authorList>
    </citation>
    <scope>NUCLEOTIDE SEQUENCE [LARGE SCALE GENOMIC DNA]</scope>
    <source>
        <strain evidence="2">CCUG 30340</strain>
    </source>
</reference>
<organism evidence="1 2">
    <name type="scientific">Dokdonella ginsengisoli</name>
    <dbReference type="NCBI Taxonomy" id="363846"/>
    <lineage>
        <taxon>Bacteria</taxon>
        <taxon>Pseudomonadati</taxon>
        <taxon>Pseudomonadota</taxon>
        <taxon>Gammaproteobacteria</taxon>
        <taxon>Lysobacterales</taxon>
        <taxon>Rhodanobacteraceae</taxon>
        <taxon>Dokdonella</taxon>
    </lineage>
</organism>
<accession>A0ABV9R1C8</accession>
<dbReference type="RefSeq" id="WP_380022834.1">
    <property type="nucleotide sequence ID" value="NZ_JBHSHD010000017.1"/>
</dbReference>
<protein>
    <submittedName>
        <fullName evidence="1">YbdD/YjiX family protein</fullName>
    </submittedName>
</protein>
<dbReference type="InterPro" id="IPR007423">
    <property type="entry name" value="Sel_put"/>
</dbReference>
<evidence type="ECO:0000313" key="2">
    <source>
        <dbReference type="Proteomes" id="UP001595886"/>
    </source>
</evidence>
<evidence type="ECO:0000313" key="1">
    <source>
        <dbReference type="EMBL" id="MFC4822504.1"/>
    </source>
</evidence>